<dbReference type="InterPro" id="IPR011009">
    <property type="entry name" value="Kinase-like_dom_sf"/>
</dbReference>
<dbReference type="AlphaFoldDB" id="A0A975K8Q6"/>
<evidence type="ECO:0000259" key="1">
    <source>
        <dbReference type="Pfam" id="PF01636"/>
    </source>
</evidence>
<dbReference type="InterPro" id="IPR002575">
    <property type="entry name" value="Aminoglycoside_PTrfase"/>
</dbReference>
<accession>A0A975K8Q6</accession>
<reference evidence="2" key="1">
    <citation type="submission" date="2021-04" db="EMBL/GenBank/DDBJ databases">
        <title>Isolation of p-tert-butylphenol degrading bacteria Sphingobium phenoxybenzoativorans Tas13 from active sludge.</title>
        <authorList>
            <person name="Li Y."/>
        </authorList>
    </citation>
    <scope>NUCLEOTIDE SEQUENCE</scope>
    <source>
        <strain evidence="2">Tas13</strain>
    </source>
</reference>
<dbReference type="CDD" id="cd05154">
    <property type="entry name" value="ACAD10_11_N-like"/>
    <property type="match status" value="1"/>
</dbReference>
<keyword evidence="3" id="KW-1185">Reference proteome</keyword>
<dbReference type="PANTHER" id="PTHR21310">
    <property type="entry name" value="AMINOGLYCOSIDE PHOSPHOTRANSFERASE-RELATED-RELATED"/>
    <property type="match status" value="1"/>
</dbReference>
<dbReference type="SUPFAM" id="SSF56112">
    <property type="entry name" value="Protein kinase-like (PK-like)"/>
    <property type="match status" value="1"/>
</dbReference>
<dbReference type="Gene3D" id="3.90.1200.10">
    <property type="match status" value="1"/>
</dbReference>
<evidence type="ECO:0000313" key="3">
    <source>
        <dbReference type="Proteomes" id="UP000681425"/>
    </source>
</evidence>
<dbReference type="KEGG" id="spph:KFK14_05360"/>
<feature type="domain" description="Aminoglycoside phosphotransferase" evidence="1">
    <location>
        <begin position="60"/>
        <end position="245"/>
    </location>
</feature>
<dbReference type="EMBL" id="CP073910">
    <property type="protein sequence ID" value="QUT06869.1"/>
    <property type="molecule type" value="Genomic_DNA"/>
</dbReference>
<dbReference type="PANTHER" id="PTHR21310:SF57">
    <property type="entry name" value="BLR2944 PROTEIN"/>
    <property type="match status" value="1"/>
</dbReference>
<dbReference type="RefSeq" id="WP_212610159.1">
    <property type="nucleotide sequence ID" value="NZ_CP073910.1"/>
</dbReference>
<dbReference type="Gene3D" id="3.30.200.20">
    <property type="entry name" value="Phosphorylase Kinase, domain 1"/>
    <property type="match status" value="1"/>
</dbReference>
<organism evidence="2 3">
    <name type="scientific">Sphingobium phenoxybenzoativorans</name>
    <dbReference type="NCBI Taxonomy" id="1592790"/>
    <lineage>
        <taxon>Bacteria</taxon>
        <taxon>Pseudomonadati</taxon>
        <taxon>Pseudomonadota</taxon>
        <taxon>Alphaproteobacteria</taxon>
        <taxon>Sphingomonadales</taxon>
        <taxon>Sphingomonadaceae</taxon>
        <taxon>Sphingobium</taxon>
    </lineage>
</organism>
<protein>
    <submittedName>
        <fullName evidence="2">Phosphotransferase family protein</fullName>
    </submittedName>
</protein>
<dbReference type="InterPro" id="IPR051678">
    <property type="entry name" value="AGP_Transferase"/>
</dbReference>
<gene>
    <name evidence="2" type="ORF">KFK14_05360</name>
</gene>
<proteinExistence type="predicted"/>
<dbReference type="Pfam" id="PF01636">
    <property type="entry name" value="APH"/>
    <property type="match status" value="1"/>
</dbReference>
<evidence type="ECO:0000313" key="2">
    <source>
        <dbReference type="EMBL" id="QUT06869.1"/>
    </source>
</evidence>
<sequence>MQTALSGLLSAGGQTAELSNWKRVFGGNARRAYSFDALRNDRSLPCIMLSQVAAKHIDSDSAREFAVLKALNGSGVRSPEAIAVDLDGAATGSPAIVLERVEGEASAVGFLKMQQAEGQTLSADLARATGDLHRFDWLATELDPESADPIQGQIDHWEAAFQRNRLEPLPVLAWLFRWLRENAPAPSRLSLVHGDLRPGNFLYQGDRLTALLDWEMAHIGDPAEDIAWIYRALWSPERFMPLDEFLAIHAEQARFIVPRTSVMFYRIFSEVKFATISVAAANSFASGGTSNLRHIGRAAIVPQCLTLAMDWIRSREWSERHAAA</sequence>
<dbReference type="Proteomes" id="UP000681425">
    <property type="component" value="Chromosome"/>
</dbReference>
<dbReference type="InterPro" id="IPR041726">
    <property type="entry name" value="ACAD10_11_N"/>
</dbReference>
<name>A0A975K8Q6_9SPHN</name>